<organism evidence="3">
    <name type="scientific">Melampsora larici-populina (strain 98AG31 / pathotype 3-4-7)</name>
    <name type="common">Poplar leaf rust fungus</name>
    <dbReference type="NCBI Taxonomy" id="747676"/>
    <lineage>
        <taxon>Eukaryota</taxon>
        <taxon>Fungi</taxon>
        <taxon>Dikarya</taxon>
        <taxon>Basidiomycota</taxon>
        <taxon>Pucciniomycotina</taxon>
        <taxon>Pucciniomycetes</taxon>
        <taxon>Pucciniales</taxon>
        <taxon>Melampsoraceae</taxon>
        <taxon>Melampsora</taxon>
    </lineage>
</organism>
<evidence type="ECO:0000313" key="3">
    <source>
        <dbReference type="Proteomes" id="UP000001072"/>
    </source>
</evidence>
<evidence type="ECO:0000313" key="2">
    <source>
        <dbReference type="EMBL" id="EGF98288.1"/>
    </source>
</evidence>
<dbReference type="OrthoDB" id="2379842at2759"/>
<feature type="region of interest" description="Disordered" evidence="1">
    <location>
        <begin position="106"/>
        <end position="127"/>
    </location>
</feature>
<dbReference type="RefSeq" id="XP_007418435.1">
    <property type="nucleotide sequence ID" value="XM_007418373.1"/>
</dbReference>
<dbReference type="KEGG" id="mlr:MELLADRAFT_113653"/>
<dbReference type="HOGENOM" id="CLU_423932_0_0_1"/>
<gene>
    <name evidence="2" type="ORF">MELLADRAFT_113653</name>
</gene>
<evidence type="ECO:0000256" key="1">
    <source>
        <dbReference type="SAM" id="MobiDB-lite"/>
    </source>
</evidence>
<protein>
    <submittedName>
        <fullName evidence="2">Uncharacterized protein</fullName>
    </submittedName>
</protein>
<dbReference type="Proteomes" id="UP000001072">
    <property type="component" value="Unassembled WGS sequence"/>
</dbReference>
<dbReference type="GeneID" id="18925050"/>
<keyword evidence="3" id="KW-1185">Reference proteome</keyword>
<feature type="region of interest" description="Disordered" evidence="1">
    <location>
        <begin position="314"/>
        <end position="354"/>
    </location>
</feature>
<dbReference type="InParanoid" id="F4SAL5"/>
<dbReference type="VEuPathDB" id="FungiDB:MELLADRAFT_113653"/>
<accession>F4SAL5</accession>
<proteinExistence type="predicted"/>
<sequence>MNPQQNKYEFPVPDIIEIHDKDRRKMDKYVASFPATNHGYRIRIGNSQLTSSAVTKYDCYRLGYPPASVAATTKSARIGCPFEINTRYLYQTSSWILIHTHLGNNHPPDPAVKPRKKSKKPNAPPILAPGVCLDNDTERLGANPLDANPLDNDMSNLIQQPPQEQQPYHSNDHMTLTKPILVTRPAQPIYAIETDLKSLESVDTTIPNLRAQLCAMAPDCRQDVLMKIQTIIKNEHIINNEAKLPVSFVPDPQQKLLYESYNETQTSPHTALDVGLQEEPSVDTLIEDLCGPSAEVTASTFNFEDLLISSQPTLEDLQPVDNKNKPVTQPSPPTTSHDTPTGGKSGQSSPAAPDEWLSIRQRMADTVTNMADDRPLPENRADAMARLVTNKPNIVSEQQHWLSMPSWGGIIANTFNWPVFYYEPGAYSQLVFLYSTPHNLNPPIALAWADQHFASLLLDFTRTNFPAPRVCATWRRFHKTEASSWLDTWRPLIYSHAVFIKDLNKSKSRSKRKGRACIHID</sequence>
<dbReference type="AlphaFoldDB" id="F4SAL5"/>
<dbReference type="EMBL" id="GL883179">
    <property type="protein sequence ID" value="EGF98288.1"/>
    <property type="molecule type" value="Genomic_DNA"/>
</dbReference>
<reference evidence="3" key="1">
    <citation type="journal article" date="2011" name="Proc. Natl. Acad. Sci. U.S.A.">
        <title>Obligate biotrophy features unraveled by the genomic analysis of rust fungi.</title>
        <authorList>
            <person name="Duplessis S."/>
            <person name="Cuomo C.A."/>
            <person name="Lin Y.-C."/>
            <person name="Aerts A."/>
            <person name="Tisserant E."/>
            <person name="Veneault-Fourrey C."/>
            <person name="Joly D.L."/>
            <person name="Hacquard S."/>
            <person name="Amselem J."/>
            <person name="Cantarel B.L."/>
            <person name="Chiu R."/>
            <person name="Coutinho P.M."/>
            <person name="Feau N."/>
            <person name="Field M."/>
            <person name="Frey P."/>
            <person name="Gelhaye E."/>
            <person name="Goldberg J."/>
            <person name="Grabherr M.G."/>
            <person name="Kodira C.D."/>
            <person name="Kohler A."/>
            <person name="Kuees U."/>
            <person name="Lindquist E.A."/>
            <person name="Lucas S.M."/>
            <person name="Mago R."/>
            <person name="Mauceli E."/>
            <person name="Morin E."/>
            <person name="Murat C."/>
            <person name="Pangilinan J.L."/>
            <person name="Park R."/>
            <person name="Pearson M."/>
            <person name="Quesneville H."/>
            <person name="Rouhier N."/>
            <person name="Sakthikumar S."/>
            <person name="Salamov A.A."/>
            <person name="Schmutz J."/>
            <person name="Selles B."/>
            <person name="Shapiro H."/>
            <person name="Tanguay P."/>
            <person name="Tuskan G.A."/>
            <person name="Henrissat B."/>
            <person name="Van de Peer Y."/>
            <person name="Rouze P."/>
            <person name="Ellis J.G."/>
            <person name="Dodds P.N."/>
            <person name="Schein J.E."/>
            <person name="Zhong S."/>
            <person name="Hamelin R.C."/>
            <person name="Grigoriev I.V."/>
            <person name="Szabo L.J."/>
            <person name="Martin F."/>
        </authorList>
    </citation>
    <scope>NUCLEOTIDE SEQUENCE [LARGE SCALE GENOMIC DNA]</scope>
    <source>
        <strain evidence="3">98AG31 / pathotype 3-4-7</strain>
    </source>
</reference>
<name>F4SAL5_MELLP</name>